<dbReference type="PROSITE" id="PS00922">
    <property type="entry name" value="TRANSGLYCOSYLASE"/>
    <property type="match status" value="1"/>
</dbReference>
<dbReference type="Proteomes" id="UP001465153">
    <property type="component" value="Unassembled WGS sequence"/>
</dbReference>
<comment type="similarity">
    <text evidence="1">Belongs to the transglycosylase Slt family.</text>
</comment>
<dbReference type="Pfam" id="PF01464">
    <property type="entry name" value="SLT"/>
    <property type="match status" value="1"/>
</dbReference>
<dbReference type="Pfam" id="PF14718">
    <property type="entry name" value="SLT_L"/>
    <property type="match status" value="1"/>
</dbReference>
<reference evidence="5 6" key="1">
    <citation type="submission" date="2024-04" db="EMBL/GenBank/DDBJ databases">
        <title>Draft genome sequence of Sessilibacter corallicola NBRC 116591.</title>
        <authorList>
            <person name="Miyakawa T."/>
            <person name="Kusuya Y."/>
            <person name="Miura T."/>
        </authorList>
    </citation>
    <scope>NUCLEOTIDE SEQUENCE [LARGE SCALE GENOMIC DNA]</scope>
    <source>
        <strain evidence="5 6">KU-00831-HH</strain>
    </source>
</reference>
<evidence type="ECO:0000256" key="1">
    <source>
        <dbReference type="ARBA" id="ARBA00007734"/>
    </source>
</evidence>
<dbReference type="PANTHER" id="PTHR37423:SF5">
    <property type="entry name" value="SOLUBLE LYTIC MUREIN TRANSGLYCOSYLASE"/>
    <property type="match status" value="1"/>
</dbReference>
<dbReference type="PANTHER" id="PTHR37423">
    <property type="entry name" value="SOLUBLE LYTIC MUREIN TRANSGLYCOSYLASE-RELATED"/>
    <property type="match status" value="1"/>
</dbReference>
<dbReference type="InterPro" id="IPR023346">
    <property type="entry name" value="Lysozyme-like_dom_sf"/>
</dbReference>
<evidence type="ECO:0000259" key="4">
    <source>
        <dbReference type="Pfam" id="PF14718"/>
    </source>
</evidence>
<dbReference type="Gene3D" id="1.25.20.10">
    <property type="entry name" value="Bacterial muramidases"/>
    <property type="match status" value="1"/>
</dbReference>
<dbReference type="SUPFAM" id="SSF48435">
    <property type="entry name" value="Bacterial muramidases"/>
    <property type="match status" value="1"/>
</dbReference>
<name>A0ABQ0AF53_9GAMM</name>
<evidence type="ECO:0000259" key="3">
    <source>
        <dbReference type="Pfam" id="PF01464"/>
    </source>
</evidence>
<sequence>MPFFELLSRQLKVTHAQSAQPLAESNTGVRQYRAVTLSGNESPRDTSPKNSSPKLKTSKYLFSAGLAFLLVAHSQITLAADSLTIEQQRQLYEETQTKLRLKKITYSDVPYDKLENYPLTSYLKFQELNKKIRTVSGTEIDAYLSEYPGSWLSDRLRINWLKQLAASKKWTQFRQYYDSSVKSVELKCMYLQAEYRAGNKDILGEVASVWNQGKSQPKACDRIFSTWLKSDYFTPEIAWSRYLKAIEKRKLSLASYIERNLKDDVKPLAKQLKNLYHYPSRLNRLLSKTDSPKEIEDVIHYGVKRYSRHNAKATLSLWEKFDAAYLLDADKRNETTEYLAYRLILDGKNDLANRLLERNQVVSERIIERQLRDALKQQDWKNVKLGIAKLPEESQQSHRWRYWQLRASEALNELSQEKAQQGYLELSVYRDFYSFLAAERAQMPYELAHQSVQPAAETLSTVGKIPALERSRELFKLGKINQARMEWRYGTRGFDTPSLIAVGALANDWGWHRKTIESLGKAKFWDDLTLRFPLIYQDEIQKVANATTLAPEYLLAIARQESAFAPDARSPAGAMGLMQLMPATANQTAKRMGIPYRKKDLLVPQHNILIGGNYLGQMLTRFNGNRILATAAYNAGPHRVSRWLNPENKRVDFDIWIETIPFKETRGYVQNVLSYSLIYSHLMGEEKKLLNQKEWEELL</sequence>
<dbReference type="InterPro" id="IPR000189">
    <property type="entry name" value="Transglyc_AS"/>
</dbReference>
<dbReference type="SUPFAM" id="SSF53955">
    <property type="entry name" value="Lysozyme-like"/>
    <property type="match status" value="1"/>
</dbReference>
<dbReference type="RefSeq" id="WP_353304524.1">
    <property type="nucleotide sequence ID" value="NZ_BAABWN010000021.1"/>
</dbReference>
<proteinExistence type="inferred from homology"/>
<feature type="domain" description="Lytic transglycosylase superhelical linker" evidence="4">
    <location>
        <begin position="463"/>
        <end position="528"/>
    </location>
</feature>
<accession>A0ABQ0AF53</accession>
<gene>
    <name evidence="5" type="ORF">NBRC116591_40210</name>
</gene>
<dbReference type="CDD" id="cd13401">
    <property type="entry name" value="Slt70-like"/>
    <property type="match status" value="1"/>
</dbReference>
<dbReference type="EMBL" id="BAABWN010000021">
    <property type="protein sequence ID" value="GAA6170207.1"/>
    <property type="molecule type" value="Genomic_DNA"/>
</dbReference>
<evidence type="ECO:0000313" key="6">
    <source>
        <dbReference type="Proteomes" id="UP001465153"/>
    </source>
</evidence>
<dbReference type="InterPro" id="IPR037061">
    <property type="entry name" value="Lytic_TGlycoase_superhlx_L_sf"/>
</dbReference>
<keyword evidence="2" id="KW-0732">Signal</keyword>
<comment type="caution">
    <text evidence="5">The sequence shown here is derived from an EMBL/GenBank/DDBJ whole genome shotgun (WGS) entry which is preliminary data.</text>
</comment>
<evidence type="ECO:0000256" key="2">
    <source>
        <dbReference type="ARBA" id="ARBA00022729"/>
    </source>
</evidence>
<feature type="domain" description="Transglycosylase SLT" evidence="3">
    <location>
        <begin position="540"/>
        <end position="649"/>
    </location>
</feature>
<dbReference type="Gene3D" id="1.10.530.10">
    <property type="match status" value="1"/>
</dbReference>
<dbReference type="InterPro" id="IPR008939">
    <property type="entry name" value="Lytic_TGlycosylase_superhlx_U"/>
</dbReference>
<keyword evidence="6" id="KW-1185">Reference proteome</keyword>
<evidence type="ECO:0000313" key="5">
    <source>
        <dbReference type="EMBL" id="GAA6170207.1"/>
    </source>
</evidence>
<protein>
    <submittedName>
        <fullName evidence="5">Transglycosylase SLT domain-containing protein</fullName>
    </submittedName>
</protein>
<dbReference type="Gene3D" id="1.10.1240.20">
    <property type="entry name" value="Lytic transglycosylase, superhelical linker domain"/>
    <property type="match status" value="1"/>
</dbReference>
<organism evidence="5 6">
    <name type="scientific">Sessilibacter corallicola</name>
    <dbReference type="NCBI Taxonomy" id="2904075"/>
    <lineage>
        <taxon>Bacteria</taxon>
        <taxon>Pseudomonadati</taxon>
        <taxon>Pseudomonadota</taxon>
        <taxon>Gammaproteobacteria</taxon>
        <taxon>Cellvibrionales</taxon>
        <taxon>Cellvibrionaceae</taxon>
        <taxon>Sessilibacter</taxon>
    </lineage>
</organism>
<dbReference type="InterPro" id="IPR008258">
    <property type="entry name" value="Transglycosylase_SLT_dom_1"/>
</dbReference>
<dbReference type="InterPro" id="IPR012289">
    <property type="entry name" value="Lytic_TGlycosylase_superhlx_L"/>
</dbReference>